<protein>
    <submittedName>
        <fullName evidence="1">Uncharacterized protein</fullName>
    </submittedName>
</protein>
<dbReference type="EMBL" id="JBCITK010000001">
    <property type="protein sequence ID" value="MEN0643647.1"/>
    <property type="molecule type" value="Genomic_DNA"/>
</dbReference>
<dbReference type="RefSeq" id="WP_343130540.1">
    <property type="nucleotide sequence ID" value="NZ_JBCITK010000001.1"/>
</dbReference>
<evidence type="ECO:0000313" key="1">
    <source>
        <dbReference type="EMBL" id="MEN0643647.1"/>
    </source>
</evidence>
<organism evidence="1 2">
    <name type="scientific">Alkalicoccobacillus gibsonii</name>
    <dbReference type="NCBI Taxonomy" id="79881"/>
    <lineage>
        <taxon>Bacteria</taxon>
        <taxon>Bacillati</taxon>
        <taxon>Bacillota</taxon>
        <taxon>Bacilli</taxon>
        <taxon>Bacillales</taxon>
        <taxon>Bacillaceae</taxon>
        <taxon>Alkalicoccobacillus</taxon>
    </lineage>
</organism>
<keyword evidence="2" id="KW-1185">Reference proteome</keyword>
<accession>A0ABU9VIE3</accession>
<evidence type="ECO:0000313" key="2">
    <source>
        <dbReference type="Proteomes" id="UP001418796"/>
    </source>
</evidence>
<dbReference type="Proteomes" id="UP001418796">
    <property type="component" value="Unassembled WGS sequence"/>
</dbReference>
<comment type="caution">
    <text evidence="1">The sequence shown here is derived from an EMBL/GenBank/DDBJ whole genome shotgun (WGS) entry which is preliminary data.</text>
</comment>
<sequence>MNNHQHLIEVVVGKILDKYDVNVDQTLTSTEKVKVKGTVLDIQAEVEKFLSNLDMDMPSLPTLDTTLMTKSLTNKLTSKEAEVEESYVVERDPSTAYGEPVAKIKQSKNSGRFVNRRKF</sequence>
<proteinExistence type="predicted"/>
<name>A0ABU9VIE3_9BACI</name>
<gene>
    <name evidence="1" type="ORF">MKY91_10865</name>
</gene>
<reference evidence="1 2" key="1">
    <citation type="submission" date="2024-03" db="EMBL/GenBank/DDBJ databases">
        <title>Bacilli Hybrid Assemblies.</title>
        <authorList>
            <person name="Kovac J."/>
        </authorList>
    </citation>
    <scope>NUCLEOTIDE SEQUENCE [LARGE SCALE GENOMIC DNA]</scope>
    <source>
        <strain evidence="1 2">FSL R7-0666</strain>
    </source>
</reference>